<evidence type="ECO:0000256" key="3">
    <source>
        <dbReference type="ARBA" id="ARBA00022989"/>
    </source>
</evidence>
<evidence type="ECO:0000256" key="4">
    <source>
        <dbReference type="ARBA" id="ARBA00023136"/>
    </source>
</evidence>
<keyword evidence="9" id="KW-1185">Reference proteome</keyword>
<evidence type="ECO:0000313" key="8">
    <source>
        <dbReference type="Proteomes" id="UP000294613"/>
    </source>
</evidence>
<keyword evidence="2 5" id="KW-0812">Transmembrane</keyword>
<evidence type="ECO:0000256" key="2">
    <source>
        <dbReference type="ARBA" id="ARBA00022692"/>
    </source>
</evidence>
<evidence type="ECO:0000313" key="7">
    <source>
        <dbReference type="EMBL" id="TCS67992.1"/>
    </source>
</evidence>
<dbReference type="Proteomes" id="UP000702954">
    <property type="component" value="Unassembled WGS sequence"/>
</dbReference>
<reference evidence="6 9" key="1">
    <citation type="journal article" date="2018" name="Int. J. Syst. Evol. Microbiol.">
        <title>Draft Genome Sequence of Faecalimonas umbilicata JCM 30896T, an Acetate-Producing Bacterium Isolated from Human Feces.</title>
        <authorList>
            <person name="Sakamoto M."/>
            <person name="Ikeyama N."/>
            <person name="Yuki M."/>
            <person name="Ohkuma M."/>
        </authorList>
    </citation>
    <scope>NUCLEOTIDE SEQUENCE [LARGE SCALE GENOMIC DNA]</scope>
    <source>
        <strain evidence="6 9">EGH7</strain>
    </source>
</reference>
<name>A0A4V2UPZ8_9FIRM</name>
<reference evidence="7 8" key="2">
    <citation type="submission" date="2019-03" db="EMBL/GenBank/DDBJ databases">
        <title>Genomic Encyclopedia of Type Strains, Phase IV (KMG-IV): sequencing the most valuable type-strain genomes for metagenomic binning, comparative biology and taxonomic classification.</title>
        <authorList>
            <person name="Goeker M."/>
        </authorList>
    </citation>
    <scope>NUCLEOTIDE SEQUENCE [LARGE SCALE GENOMIC DNA]</scope>
    <source>
        <strain evidence="7 8">DSM 103426</strain>
    </source>
</reference>
<dbReference type="GO" id="GO:0015499">
    <property type="term" value="F:formate transmembrane transporter activity"/>
    <property type="evidence" value="ECO:0007669"/>
    <property type="project" value="TreeGrafter"/>
</dbReference>
<dbReference type="EMBL" id="BHEO01000008">
    <property type="protein sequence ID" value="GBU05529.1"/>
    <property type="molecule type" value="Genomic_DNA"/>
</dbReference>
<proteinExistence type="predicted"/>
<dbReference type="EMBL" id="SLZV01000012">
    <property type="protein sequence ID" value="TCS67992.1"/>
    <property type="molecule type" value="Genomic_DNA"/>
</dbReference>
<feature type="transmembrane region" description="Helical" evidence="5">
    <location>
        <begin position="67"/>
        <end position="90"/>
    </location>
</feature>
<feature type="transmembrane region" description="Helical" evidence="5">
    <location>
        <begin position="141"/>
        <end position="168"/>
    </location>
</feature>
<sequence>MNILTTLKKSIIGGFLIGFGGTVYLNMDNKIVAAFLFGLGLFTIINFELNLYTGKIGYLSKENWKEILLTLIGNFIGTNLFAFLVLQTRLAGKLKEAVAPAVELKLSDNLLSTFILAIFCGILMSIAVGTFKKLPNILGTLAVFLCVAVFILAGFEHCVANMFFFALSSSPADYLLTLLVAIAGNSLGGIAFYRLTKIKEAEA</sequence>
<evidence type="ECO:0000256" key="1">
    <source>
        <dbReference type="ARBA" id="ARBA00004141"/>
    </source>
</evidence>
<feature type="transmembrane region" description="Helical" evidence="5">
    <location>
        <begin position="7"/>
        <end position="25"/>
    </location>
</feature>
<protein>
    <submittedName>
        <fullName evidence="6">Formate transporter</fullName>
    </submittedName>
    <submittedName>
        <fullName evidence="7">Formate/nitrite transporter FocA (FNT family)</fullName>
    </submittedName>
</protein>
<keyword evidence="3 5" id="KW-1133">Transmembrane helix</keyword>
<evidence type="ECO:0000313" key="6">
    <source>
        <dbReference type="EMBL" id="GBU05529.1"/>
    </source>
</evidence>
<dbReference type="InterPro" id="IPR000292">
    <property type="entry name" value="For/NO2_transpt"/>
</dbReference>
<comment type="caution">
    <text evidence="7">The sequence shown here is derived from an EMBL/GenBank/DDBJ whole genome shotgun (WGS) entry which is preliminary data.</text>
</comment>
<organism evidence="7 8">
    <name type="scientific">Faecalimonas umbilicata</name>
    <dbReference type="NCBI Taxonomy" id="1912855"/>
    <lineage>
        <taxon>Bacteria</taxon>
        <taxon>Bacillati</taxon>
        <taxon>Bacillota</taxon>
        <taxon>Clostridia</taxon>
        <taxon>Lachnospirales</taxon>
        <taxon>Lachnospiraceae</taxon>
        <taxon>Faecalimonas</taxon>
    </lineage>
</organism>
<comment type="subcellular location">
    <subcellularLocation>
        <location evidence="1">Membrane</location>
        <topology evidence="1">Multi-pass membrane protein</topology>
    </subcellularLocation>
</comment>
<dbReference type="Pfam" id="PF01226">
    <property type="entry name" value="Form_Nir_trans"/>
    <property type="match status" value="1"/>
</dbReference>
<feature type="transmembrane region" description="Helical" evidence="5">
    <location>
        <begin position="174"/>
        <end position="193"/>
    </location>
</feature>
<dbReference type="PANTHER" id="PTHR30520">
    <property type="entry name" value="FORMATE TRANSPORTER-RELATED"/>
    <property type="match status" value="1"/>
</dbReference>
<dbReference type="PANTHER" id="PTHR30520:SF8">
    <property type="entry name" value="NITRITE TRANSPORTER NIRC"/>
    <property type="match status" value="1"/>
</dbReference>
<accession>A0A4V2UPZ8</accession>
<evidence type="ECO:0000313" key="9">
    <source>
        <dbReference type="Proteomes" id="UP000702954"/>
    </source>
</evidence>
<dbReference type="GO" id="GO:0005886">
    <property type="term" value="C:plasma membrane"/>
    <property type="evidence" value="ECO:0007669"/>
    <property type="project" value="TreeGrafter"/>
</dbReference>
<feature type="transmembrane region" description="Helical" evidence="5">
    <location>
        <begin position="110"/>
        <end position="129"/>
    </location>
</feature>
<feature type="transmembrane region" description="Helical" evidence="5">
    <location>
        <begin position="31"/>
        <end position="47"/>
    </location>
</feature>
<gene>
    <name evidence="7" type="ORF">EDD74_11230</name>
    <name evidence="6" type="ORF">FAEUMB_20700</name>
</gene>
<keyword evidence="4 5" id="KW-0472">Membrane</keyword>
<evidence type="ECO:0000256" key="5">
    <source>
        <dbReference type="SAM" id="Phobius"/>
    </source>
</evidence>
<dbReference type="Gene3D" id="1.20.1080.10">
    <property type="entry name" value="Glycerol uptake facilitator protein"/>
    <property type="match status" value="1"/>
</dbReference>
<dbReference type="AlphaFoldDB" id="A0A4V2UPZ8"/>
<dbReference type="RefSeq" id="WP_008976113.1">
    <property type="nucleotide sequence ID" value="NZ_BHEO01000008.1"/>
</dbReference>
<dbReference type="InterPro" id="IPR023271">
    <property type="entry name" value="Aquaporin-like"/>
</dbReference>
<dbReference type="Proteomes" id="UP000294613">
    <property type="component" value="Unassembled WGS sequence"/>
</dbReference>